<protein>
    <submittedName>
        <fullName evidence="1">Uncharacterized protein</fullName>
    </submittedName>
</protein>
<gene>
    <name evidence="1" type="ORF">EZV62_006561</name>
</gene>
<dbReference type="OrthoDB" id="1741448at2759"/>
<organism evidence="1 2">
    <name type="scientific">Acer yangbiense</name>
    <dbReference type="NCBI Taxonomy" id="1000413"/>
    <lineage>
        <taxon>Eukaryota</taxon>
        <taxon>Viridiplantae</taxon>
        <taxon>Streptophyta</taxon>
        <taxon>Embryophyta</taxon>
        <taxon>Tracheophyta</taxon>
        <taxon>Spermatophyta</taxon>
        <taxon>Magnoliopsida</taxon>
        <taxon>eudicotyledons</taxon>
        <taxon>Gunneridae</taxon>
        <taxon>Pentapetalae</taxon>
        <taxon>rosids</taxon>
        <taxon>malvids</taxon>
        <taxon>Sapindales</taxon>
        <taxon>Sapindaceae</taxon>
        <taxon>Hippocastanoideae</taxon>
        <taxon>Acereae</taxon>
        <taxon>Acer</taxon>
    </lineage>
</organism>
<evidence type="ECO:0000313" key="2">
    <source>
        <dbReference type="Proteomes" id="UP000323000"/>
    </source>
</evidence>
<evidence type="ECO:0000313" key="1">
    <source>
        <dbReference type="EMBL" id="TXG65286.1"/>
    </source>
</evidence>
<proteinExistence type="predicted"/>
<keyword evidence="2" id="KW-1185">Reference proteome</keyword>
<dbReference type="Proteomes" id="UP000323000">
    <property type="component" value="Chromosome 3"/>
</dbReference>
<reference evidence="2" key="1">
    <citation type="journal article" date="2019" name="Gigascience">
        <title>De novo genome assembly of the endangered Acer yangbiense, a plant species with extremely small populations endemic to Yunnan Province, China.</title>
        <authorList>
            <person name="Yang J."/>
            <person name="Wariss H.M."/>
            <person name="Tao L."/>
            <person name="Zhang R."/>
            <person name="Yun Q."/>
            <person name="Hollingsworth P."/>
            <person name="Dao Z."/>
            <person name="Luo G."/>
            <person name="Guo H."/>
            <person name="Ma Y."/>
            <person name="Sun W."/>
        </authorList>
    </citation>
    <scope>NUCLEOTIDE SEQUENCE [LARGE SCALE GENOMIC DNA]</scope>
    <source>
        <strain evidence="2">cv. Malutang</strain>
    </source>
</reference>
<accession>A0A5C7IA67</accession>
<dbReference type="EMBL" id="VAHF01000003">
    <property type="protein sequence ID" value="TXG65286.1"/>
    <property type="molecule type" value="Genomic_DNA"/>
</dbReference>
<dbReference type="AlphaFoldDB" id="A0A5C7IA67"/>
<comment type="caution">
    <text evidence="1">The sequence shown here is derived from an EMBL/GenBank/DDBJ whole genome shotgun (WGS) entry which is preliminary data.</text>
</comment>
<sequence length="120" mass="12881">MYRFRASTAGDEVVGAAGLGQWIHVSVPTGSRASLLHVSVPTVVDVAAATAATSNGRCWVDSFENGDYADANAQDTYCIDGSDTCRDAGTKLFNKKIETLFNLSCNVLDFLSMLPLRKNM</sequence>
<name>A0A5C7IA67_9ROSI</name>